<dbReference type="EMBL" id="CADCWC010000465">
    <property type="protein sequence ID" value="CAA9554201.1"/>
    <property type="molecule type" value="Genomic_DNA"/>
</dbReference>
<evidence type="ECO:0000256" key="1">
    <source>
        <dbReference type="SAM" id="MobiDB-lite"/>
    </source>
</evidence>
<dbReference type="Pfam" id="PF00575">
    <property type="entry name" value="S1"/>
    <property type="match status" value="1"/>
</dbReference>
<dbReference type="Pfam" id="PF00773">
    <property type="entry name" value="RNB"/>
    <property type="match status" value="1"/>
</dbReference>
<dbReference type="AlphaFoldDB" id="A0A6J4ULP4"/>
<dbReference type="GO" id="GO:0004540">
    <property type="term" value="F:RNA nuclease activity"/>
    <property type="evidence" value="ECO:0007669"/>
    <property type="project" value="InterPro"/>
</dbReference>
<feature type="domain" description="S1 motif" evidence="2">
    <location>
        <begin position="491"/>
        <end position="571"/>
    </location>
</feature>
<proteinExistence type="predicted"/>
<feature type="compositionally biased region" description="Basic and acidic residues" evidence="1">
    <location>
        <begin position="108"/>
        <end position="117"/>
    </location>
</feature>
<dbReference type="PANTHER" id="PTHR23355">
    <property type="entry name" value="RIBONUCLEASE"/>
    <property type="match status" value="1"/>
</dbReference>
<reference evidence="3" key="1">
    <citation type="submission" date="2020-02" db="EMBL/GenBank/DDBJ databases">
        <authorList>
            <person name="Meier V. D."/>
        </authorList>
    </citation>
    <scope>NUCLEOTIDE SEQUENCE</scope>
    <source>
        <strain evidence="3">AVDCRST_MAG79</strain>
    </source>
</reference>
<dbReference type="GO" id="GO:0006402">
    <property type="term" value="P:mRNA catabolic process"/>
    <property type="evidence" value="ECO:0007669"/>
    <property type="project" value="TreeGrafter"/>
</dbReference>
<evidence type="ECO:0000313" key="3">
    <source>
        <dbReference type="EMBL" id="CAA9554201.1"/>
    </source>
</evidence>
<dbReference type="PANTHER" id="PTHR23355:SF9">
    <property type="entry name" value="DIS3-LIKE EXONUCLEASE 2"/>
    <property type="match status" value="1"/>
</dbReference>
<gene>
    <name evidence="3" type="ORF">AVDCRST_MAG79-2951</name>
</gene>
<name>A0A6J4ULP4_9ACTN</name>
<dbReference type="InterPro" id="IPR001900">
    <property type="entry name" value="RNase_II/R"/>
</dbReference>
<dbReference type="SMART" id="SM00955">
    <property type="entry name" value="RNB"/>
    <property type="match status" value="1"/>
</dbReference>
<evidence type="ECO:0000259" key="2">
    <source>
        <dbReference type="PROSITE" id="PS50126"/>
    </source>
</evidence>
<dbReference type="SMART" id="SM00316">
    <property type="entry name" value="S1"/>
    <property type="match status" value="1"/>
</dbReference>
<sequence length="575" mass="61831">MSADDAALVACLVTRRGRFLVAEPYFEPGLPITLGRRGGTPAEAGELVLVAPARGGSRGRVVERLGDPDDIDVVLRALAGQAGAARAFPAAVEDAVGRLSPDPPPPTGDRRDLRDRPAFTVDPGTAKDHDDALTVERHGDGLRVLVHIADVAAVVPLAGPVDEEARRRGFSVYLPGRVDPMLPQALASGRCSLVPGRPRDVVTVELPIGPDRRVGRPSFSRAQIVSRRRFSYDEVEAVLTDGAPCEPDLRLALADADALAHDLRAARGRRGALALDRPELELELVDGRVVDARTVAEPRAHALVEELMVLANEAVAAELTRRRRPALFRAHEPPDPESVERLYDALADLGVPTPPLPDVLGPSEAAAAVGRVAGTTLAYARQRGHGAEAWSTMILRALQRARYDPDLRSHAGLASPAYCHFTSPIRRYPDLVVHRALLDGLGVGPPAAGEDLGDLAVALSEREREAATLERDGERICLARLLEDRLPADRDETFAGEVIGLIGSGLFVRFGGVFEGFLPVRRLGRDWYDLNDRGTALVGRSSGFRYRLGDPVEVRVERIESERGRVALAPADGAE</sequence>
<protein>
    <submittedName>
        <fullName evidence="3">3'-to-5' exoribonuclease RNase R</fullName>
    </submittedName>
</protein>
<dbReference type="InterPro" id="IPR012340">
    <property type="entry name" value="NA-bd_OB-fold"/>
</dbReference>
<dbReference type="SUPFAM" id="SSF50249">
    <property type="entry name" value="Nucleic acid-binding proteins"/>
    <property type="match status" value="2"/>
</dbReference>
<dbReference type="Gene3D" id="2.40.50.140">
    <property type="entry name" value="Nucleic acid-binding proteins"/>
    <property type="match status" value="1"/>
</dbReference>
<accession>A0A6J4ULP4</accession>
<dbReference type="InterPro" id="IPR050180">
    <property type="entry name" value="RNR_Ribonuclease"/>
</dbReference>
<feature type="region of interest" description="Disordered" evidence="1">
    <location>
        <begin position="95"/>
        <end position="129"/>
    </location>
</feature>
<dbReference type="InterPro" id="IPR003029">
    <property type="entry name" value="S1_domain"/>
</dbReference>
<organism evidence="3">
    <name type="scientific">uncultured Thermoleophilia bacterium</name>
    <dbReference type="NCBI Taxonomy" id="1497501"/>
    <lineage>
        <taxon>Bacteria</taxon>
        <taxon>Bacillati</taxon>
        <taxon>Actinomycetota</taxon>
        <taxon>Thermoleophilia</taxon>
        <taxon>environmental samples</taxon>
    </lineage>
</organism>
<dbReference type="PROSITE" id="PS50126">
    <property type="entry name" value="S1"/>
    <property type="match status" value="1"/>
</dbReference>
<dbReference type="GO" id="GO:0003723">
    <property type="term" value="F:RNA binding"/>
    <property type="evidence" value="ECO:0007669"/>
    <property type="project" value="InterPro"/>
</dbReference>